<keyword evidence="1" id="KW-0175">Coiled coil</keyword>
<evidence type="ECO:0000256" key="1">
    <source>
        <dbReference type="SAM" id="Coils"/>
    </source>
</evidence>
<gene>
    <name evidence="2" type="ORF">Gxy13693_123_001</name>
</gene>
<evidence type="ECO:0000313" key="2">
    <source>
        <dbReference type="EMBL" id="GAO01105.1"/>
    </source>
</evidence>
<organism evidence="2 3">
    <name type="scientific">Komagataeibacter xylinus NBRC 13693</name>
    <dbReference type="NCBI Taxonomy" id="1234668"/>
    <lineage>
        <taxon>Bacteria</taxon>
        <taxon>Pseudomonadati</taxon>
        <taxon>Pseudomonadota</taxon>
        <taxon>Alphaproteobacteria</taxon>
        <taxon>Acetobacterales</taxon>
        <taxon>Acetobacteraceae</taxon>
        <taxon>Komagataeibacter</taxon>
    </lineage>
</organism>
<feature type="coiled-coil region" evidence="1">
    <location>
        <begin position="2"/>
        <end position="36"/>
    </location>
</feature>
<dbReference type="AlphaFoldDB" id="A0A0D6QCF0"/>
<reference evidence="2 3" key="1">
    <citation type="submission" date="2012-11" db="EMBL/GenBank/DDBJ databases">
        <title>Whole genome sequence of Gluconacetobacter xylinus NBRC 13693.</title>
        <authorList>
            <person name="Azuma Y."/>
            <person name="Higashiura N."/>
            <person name="Hirakawa H."/>
            <person name="Matsushita K."/>
        </authorList>
    </citation>
    <scope>NUCLEOTIDE SEQUENCE [LARGE SCALE GENOMIC DNA]</scope>
    <source>
        <strain evidence="2 3">NBRC 13693</strain>
    </source>
</reference>
<name>A0A0D6QCF0_KOMXY</name>
<dbReference type="EMBL" id="BANJ01000120">
    <property type="protein sequence ID" value="GAO01105.1"/>
    <property type="molecule type" value="Genomic_DNA"/>
</dbReference>
<dbReference type="Proteomes" id="UP000032683">
    <property type="component" value="Unassembled WGS sequence"/>
</dbReference>
<dbReference type="RefSeq" id="WP_003627463.1">
    <property type="nucleotide sequence ID" value="NZ_BANJ01000120.1"/>
</dbReference>
<sequence length="95" mass="10678">MAKTTAEIVAEEKKKIEQAKARIQAAMAKDNAKERKLDTRRKVILGGLLMDNAKRDPSWNRALTALIKKVSRENDLKAFEGYEIPELPSAPSENQ</sequence>
<evidence type="ECO:0008006" key="4">
    <source>
        <dbReference type="Google" id="ProtNLM"/>
    </source>
</evidence>
<comment type="caution">
    <text evidence="2">The sequence shown here is derived from an EMBL/GenBank/DDBJ whole genome shotgun (WGS) entry which is preliminary data.</text>
</comment>
<proteinExistence type="predicted"/>
<accession>A0A0D6QCF0</accession>
<dbReference type="GeneID" id="60377651"/>
<protein>
    <recommendedName>
        <fullName evidence="4">Mobilization protein</fullName>
    </recommendedName>
</protein>
<evidence type="ECO:0000313" key="3">
    <source>
        <dbReference type="Proteomes" id="UP000032683"/>
    </source>
</evidence>